<dbReference type="AlphaFoldDB" id="A0A7S4QRH2"/>
<proteinExistence type="predicted"/>
<keyword evidence="2" id="KW-0732">Signal</keyword>
<evidence type="ECO:0000259" key="3">
    <source>
        <dbReference type="Pfam" id="PF01593"/>
    </source>
</evidence>
<dbReference type="InterPro" id="IPR036188">
    <property type="entry name" value="FAD/NAD-bd_sf"/>
</dbReference>
<evidence type="ECO:0000256" key="1">
    <source>
        <dbReference type="SAM" id="MobiDB-lite"/>
    </source>
</evidence>
<feature type="region of interest" description="Disordered" evidence="1">
    <location>
        <begin position="39"/>
        <end position="63"/>
    </location>
</feature>
<feature type="domain" description="Amine oxidase" evidence="3">
    <location>
        <begin position="75"/>
        <end position="530"/>
    </location>
</feature>
<reference evidence="4" key="1">
    <citation type="submission" date="2021-01" db="EMBL/GenBank/DDBJ databases">
        <authorList>
            <person name="Corre E."/>
            <person name="Pelletier E."/>
            <person name="Niang G."/>
            <person name="Scheremetjew M."/>
            <person name="Finn R."/>
            <person name="Kale V."/>
            <person name="Holt S."/>
            <person name="Cochrane G."/>
            <person name="Meng A."/>
            <person name="Brown T."/>
            <person name="Cohen L."/>
        </authorList>
    </citation>
    <scope>NUCLEOTIDE SEQUENCE</scope>
    <source>
        <strain evidence="4">CCMP3105</strain>
    </source>
</reference>
<feature type="signal peptide" evidence="2">
    <location>
        <begin position="1"/>
        <end position="29"/>
    </location>
</feature>
<gene>
    <name evidence="4" type="ORF">AMON00008_LOCUS24571</name>
</gene>
<dbReference type="InterPro" id="IPR002937">
    <property type="entry name" value="Amino_oxidase"/>
</dbReference>
<name>A0A7S4QRH2_9DINO</name>
<dbReference type="GO" id="GO:0016491">
    <property type="term" value="F:oxidoreductase activity"/>
    <property type="evidence" value="ECO:0007669"/>
    <property type="project" value="InterPro"/>
</dbReference>
<dbReference type="Gene3D" id="3.50.50.60">
    <property type="entry name" value="FAD/NAD(P)-binding domain"/>
    <property type="match status" value="1"/>
</dbReference>
<evidence type="ECO:0000256" key="2">
    <source>
        <dbReference type="SAM" id="SignalP"/>
    </source>
</evidence>
<accession>A0A7S4QRH2</accession>
<dbReference type="Pfam" id="PF01593">
    <property type="entry name" value="Amino_oxidase"/>
    <property type="match status" value="1"/>
</dbReference>
<protein>
    <recommendedName>
        <fullName evidence="3">Amine oxidase domain-containing protein</fullName>
    </recommendedName>
</protein>
<dbReference type="InterPro" id="IPR050464">
    <property type="entry name" value="Zeta_carotene_desat/Oxidored"/>
</dbReference>
<dbReference type="PRINTS" id="PR00419">
    <property type="entry name" value="ADXRDTASE"/>
</dbReference>
<dbReference type="EMBL" id="HBNR01035761">
    <property type="protein sequence ID" value="CAE4591731.1"/>
    <property type="molecule type" value="Transcribed_RNA"/>
</dbReference>
<feature type="chain" id="PRO_5031192919" description="Amine oxidase domain-containing protein" evidence="2">
    <location>
        <begin position="30"/>
        <end position="578"/>
    </location>
</feature>
<dbReference type="PANTHER" id="PTHR42923">
    <property type="entry name" value="PROTOPORPHYRINOGEN OXIDASE"/>
    <property type="match status" value="1"/>
</dbReference>
<sequence>MAGPRLTSAQVRALPPLCLAAALLALRHGASFSALRPGAGAGRRVGKAGRQGTAAESPTSPPRKKVVVIGAGWGGLGAAHHLSKDPAVEVTIVDAAPRPGGLVTDGFTTPGGRRAEAGIHGFWDEYANIFSLVREDLGLTGDKDPFTGYADQGQYSPKGLEAVWPVYREQQLLPTGLGQAVHTKFLNLSPLDRASAAPLTLAFSEFDDSPEAWERYDRISFRDLCQRLGVSRKMYDEAFEPMILTGLFAPGEQCSAAAALGMAYFFVLKQQNAFDVRWCRGNVGEKIFQPWVEALREQGNVDFLAGCRAVDFIEAEDGTRMSAVRCRRQEDNEEFTLEADEVVFAVGMGALKAMARVPALAKRPDFAKFGNLRGTDVLATRIWLDRVVDTPYWANACWGFDEGVGMTWFDIGRLHAPAHDGEPGSVIEMDFYHAGSLLPLSDEALVDKAKSYLDTMVPGFRGAKVVEAAVVRLPSAVNWYFPGSYRSCPDTRASSFENVYFAGDVVRTRHGSWSQEKAYVTGIEAANAILGRRPDHGVKPLKPTEPHVQAGRAAVKLLRGALSGGKEGKGPSLADFLW</sequence>
<dbReference type="SUPFAM" id="SSF51905">
    <property type="entry name" value="FAD/NAD(P)-binding domain"/>
    <property type="match status" value="1"/>
</dbReference>
<evidence type="ECO:0000313" key="4">
    <source>
        <dbReference type="EMBL" id="CAE4591731.1"/>
    </source>
</evidence>
<dbReference type="PANTHER" id="PTHR42923:SF46">
    <property type="entry name" value="AMINE OXIDASE"/>
    <property type="match status" value="1"/>
</dbReference>
<organism evidence="4">
    <name type="scientific">Alexandrium monilatum</name>
    <dbReference type="NCBI Taxonomy" id="311494"/>
    <lineage>
        <taxon>Eukaryota</taxon>
        <taxon>Sar</taxon>
        <taxon>Alveolata</taxon>
        <taxon>Dinophyceae</taxon>
        <taxon>Gonyaulacales</taxon>
        <taxon>Pyrocystaceae</taxon>
        <taxon>Alexandrium</taxon>
    </lineage>
</organism>